<evidence type="ECO:0000313" key="2">
    <source>
        <dbReference type="EMBL" id="CAE0821081.1"/>
    </source>
</evidence>
<feature type="compositionally biased region" description="Basic and acidic residues" evidence="1">
    <location>
        <begin position="35"/>
        <end position="64"/>
    </location>
</feature>
<sequence length="224" mass="25549">MASSPRNSPKTNDAGAYPAIAQSPAATSSSPMSPEESRTRREQQQKAIERLSKPVIHATEDKNMETVAGGRKLDAEACEKMVTRLSPSGDIQDQKLQKLVAGVYKYEEPKRLPDSRIQENVERLTKFEMDQRKQKVERLEAKYYQVEPPKTLPRDVLDEHINRMYEATRLTEEKQKRLEAKSAYKPPKSKRITADEMADLGSRLCKPKTTDWRSHDMYGATHGM</sequence>
<dbReference type="EMBL" id="HBJA01092856">
    <property type="protein sequence ID" value="CAE0821081.1"/>
    <property type="molecule type" value="Transcribed_RNA"/>
</dbReference>
<organism evidence="2">
    <name type="scientific">Eutreptiella gymnastica</name>
    <dbReference type="NCBI Taxonomy" id="73025"/>
    <lineage>
        <taxon>Eukaryota</taxon>
        <taxon>Discoba</taxon>
        <taxon>Euglenozoa</taxon>
        <taxon>Euglenida</taxon>
        <taxon>Spirocuta</taxon>
        <taxon>Euglenophyceae</taxon>
        <taxon>Eutreptiales</taxon>
        <taxon>Eutreptiaceae</taxon>
        <taxon>Eutreptiella</taxon>
    </lineage>
</organism>
<proteinExistence type="predicted"/>
<name>A0A7S4G0A7_9EUGL</name>
<evidence type="ECO:0000256" key="1">
    <source>
        <dbReference type="SAM" id="MobiDB-lite"/>
    </source>
</evidence>
<feature type="compositionally biased region" description="Low complexity" evidence="1">
    <location>
        <begin position="23"/>
        <end position="34"/>
    </location>
</feature>
<gene>
    <name evidence="2" type="ORF">EGYM00163_LOCUS32253</name>
</gene>
<dbReference type="AlphaFoldDB" id="A0A7S4G0A7"/>
<protein>
    <submittedName>
        <fullName evidence="2">Uncharacterized protein</fullName>
    </submittedName>
</protein>
<feature type="compositionally biased region" description="Polar residues" evidence="1">
    <location>
        <begin position="1"/>
        <end position="11"/>
    </location>
</feature>
<accession>A0A7S4G0A7</accession>
<feature type="region of interest" description="Disordered" evidence="1">
    <location>
        <begin position="1"/>
        <end position="68"/>
    </location>
</feature>
<reference evidence="2" key="1">
    <citation type="submission" date="2021-01" db="EMBL/GenBank/DDBJ databases">
        <authorList>
            <person name="Corre E."/>
            <person name="Pelletier E."/>
            <person name="Niang G."/>
            <person name="Scheremetjew M."/>
            <person name="Finn R."/>
            <person name="Kale V."/>
            <person name="Holt S."/>
            <person name="Cochrane G."/>
            <person name="Meng A."/>
            <person name="Brown T."/>
            <person name="Cohen L."/>
        </authorList>
    </citation>
    <scope>NUCLEOTIDE SEQUENCE</scope>
    <source>
        <strain evidence="2">CCMP1594</strain>
    </source>
</reference>